<keyword evidence="3" id="KW-1185">Reference proteome</keyword>
<dbReference type="AlphaFoldDB" id="A0A1M7T331"/>
<dbReference type="RefSeq" id="WP_072697177.1">
    <property type="nucleotide sequence ID" value="NZ_FRDI01000006.1"/>
</dbReference>
<protein>
    <recommendedName>
        <fullName evidence="4">DUF2459 domain-containing protein</fullName>
    </recommendedName>
</protein>
<evidence type="ECO:0000313" key="2">
    <source>
        <dbReference type="EMBL" id="SHN65054.1"/>
    </source>
</evidence>
<dbReference type="OrthoDB" id="211174at2"/>
<dbReference type="InterPro" id="IPR011727">
    <property type="entry name" value="CHP02117"/>
</dbReference>
<gene>
    <name evidence="2" type="ORF">SAMN02745728_01487</name>
</gene>
<dbReference type="Pfam" id="PF09601">
    <property type="entry name" value="DUF2459"/>
    <property type="match status" value="1"/>
</dbReference>
<organism evidence="2 3">
    <name type="scientific">Desulfovibrio litoralis DSM 11393</name>
    <dbReference type="NCBI Taxonomy" id="1121455"/>
    <lineage>
        <taxon>Bacteria</taxon>
        <taxon>Pseudomonadati</taxon>
        <taxon>Thermodesulfobacteriota</taxon>
        <taxon>Desulfovibrionia</taxon>
        <taxon>Desulfovibrionales</taxon>
        <taxon>Desulfovibrionaceae</taxon>
        <taxon>Desulfovibrio</taxon>
    </lineage>
</organism>
<reference evidence="2 3" key="1">
    <citation type="submission" date="2016-12" db="EMBL/GenBank/DDBJ databases">
        <authorList>
            <person name="Song W.-J."/>
            <person name="Kurnit D.M."/>
        </authorList>
    </citation>
    <scope>NUCLEOTIDE SEQUENCE [LARGE SCALE GENOMIC DNA]</scope>
    <source>
        <strain evidence="2 3">DSM 11393</strain>
    </source>
</reference>
<keyword evidence="1" id="KW-0472">Membrane</keyword>
<evidence type="ECO:0000313" key="3">
    <source>
        <dbReference type="Proteomes" id="UP000186469"/>
    </source>
</evidence>
<accession>A0A1M7T331</accession>
<sequence length="249" mass="28758">MFKTFGKYSVITVLIVLITYFLLAFILTFITYNSDKKNQTVLESSNQEAIKIYLLDNGFHLDLVLPCLVETNNSDQTELINLIDIFSGTNPNNLSQKELKILQEQDLLSDYFCQYLIIGWGQKDIFMKESSLSEIPLWDLFKVVFANSEAVIRVYELEYTPKGLQELYLSKDEYIKLINFIKASLKYDNDNKPVFLEKTKSGANFYQSSLSYNSIYTCNHWINLSLANAGVKVPLWSPFIYGIKHQLTN</sequence>
<keyword evidence="1" id="KW-1133">Transmembrane helix</keyword>
<dbReference type="STRING" id="1121455.SAMN02745728_01487"/>
<feature type="transmembrane region" description="Helical" evidence="1">
    <location>
        <begin position="12"/>
        <end position="32"/>
    </location>
</feature>
<dbReference type="EMBL" id="FRDI01000006">
    <property type="protein sequence ID" value="SHN65054.1"/>
    <property type="molecule type" value="Genomic_DNA"/>
</dbReference>
<dbReference type="Proteomes" id="UP000186469">
    <property type="component" value="Unassembled WGS sequence"/>
</dbReference>
<keyword evidence="1" id="KW-0812">Transmembrane</keyword>
<name>A0A1M7T331_9BACT</name>
<evidence type="ECO:0008006" key="4">
    <source>
        <dbReference type="Google" id="ProtNLM"/>
    </source>
</evidence>
<proteinExistence type="predicted"/>
<evidence type="ECO:0000256" key="1">
    <source>
        <dbReference type="SAM" id="Phobius"/>
    </source>
</evidence>